<evidence type="ECO:0000313" key="2">
    <source>
        <dbReference type="EMBL" id="OAM77556.1"/>
    </source>
</evidence>
<dbReference type="AlphaFoldDB" id="A0A178HZT7"/>
<dbReference type="EMBL" id="LVVY01000081">
    <property type="protein sequence ID" value="OAM77556.1"/>
    <property type="molecule type" value="Genomic_DNA"/>
</dbReference>
<dbReference type="RefSeq" id="WP_067455352.1">
    <property type="nucleotide sequence ID" value="NZ_LVVY01000081.1"/>
</dbReference>
<dbReference type="Gene3D" id="3.40.960.10">
    <property type="entry name" value="VSR Endonuclease"/>
    <property type="match status" value="1"/>
</dbReference>
<comment type="caution">
    <text evidence="2">The sequence shown here is derived from an EMBL/GenBank/DDBJ whole genome shotgun (WGS) entry which is preliminary data.</text>
</comment>
<gene>
    <name evidence="2" type="ORF">A3840_09420</name>
</gene>
<dbReference type="OrthoDB" id="9798754at2"/>
<evidence type="ECO:0000259" key="1">
    <source>
        <dbReference type="Pfam" id="PF04480"/>
    </source>
</evidence>
<protein>
    <recommendedName>
        <fullName evidence="1">DUF559 domain-containing protein</fullName>
    </recommendedName>
</protein>
<evidence type="ECO:0000313" key="3">
    <source>
        <dbReference type="Proteomes" id="UP000078389"/>
    </source>
</evidence>
<dbReference type="Pfam" id="PF04480">
    <property type="entry name" value="DUF559"/>
    <property type="match status" value="1"/>
</dbReference>
<dbReference type="InterPro" id="IPR047216">
    <property type="entry name" value="Endonuclease_DUF559_bact"/>
</dbReference>
<accession>A0A178HZT7</accession>
<dbReference type="PANTHER" id="PTHR38590:SF1">
    <property type="entry name" value="BLL0828 PROTEIN"/>
    <property type="match status" value="1"/>
</dbReference>
<dbReference type="InterPro" id="IPR011335">
    <property type="entry name" value="Restrct_endonuc-II-like"/>
</dbReference>
<proteinExistence type="predicted"/>
<keyword evidence="3" id="KW-1185">Reference proteome</keyword>
<dbReference type="InterPro" id="IPR007569">
    <property type="entry name" value="DUF559"/>
</dbReference>
<dbReference type="PANTHER" id="PTHR38590">
    <property type="entry name" value="BLL0828 PROTEIN"/>
    <property type="match status" value="1"/>
</dbReference>
<name>A0A178HZT7_9HYPH</name>
<organism evidence="2 3">
    <name type="scientific">Devosia elaeis</name>
    <dbReference type="NCBI Taxonomy" id="1770058"/>
    <lineage>
        <taxon>Bacteria</taxon>
        <taxon>Pseudomonadati</taxon>
        <taxon>Pseudomonadota</taxon>
        <taxon>Alphaproteobacteria</taxon>
        <taxon>Hyphomicrobiales</taxon>
        <taxon>Devosiaceae</taxon>
        <taxon>Devosia</taxon>
    </lineage>
</organism>
<dbReference type="SUPFAM" id="SSF52980">
    <property type="entry name" value="Restriction endonuclease-like"/>
    <property type="match status" value="1"/>
</dbReference>
<dbReference type="CDD" id="cd01038">
    <property type="entry name" value="Endonuclease_DUF559"/>
    <property type="match status" value="1"/>
</dbReference>
<feature type="domain" description="DUF559" evidence="1">
    <location>
        <begin position="4"/>
        <end position="108"/>
    </location>
</feature>
<dbReference type="Proteomes" id="UP000078389">
    <property type="component" value="Unassembled WGS sequence"/>
</dbReference>
<sequence>MSIDQARQLRRNATEPERAMWRLLYPLRQQHNFRRQVSLGPYYADFACHALRLVIEIDGDTHGSDIAQAYDAARTRFIESEGYRVLRFTNADVLGNAEGVFDIIVLAIEGIMAP</sequence>
<reference evidence="2 3" key="1">
    <citation type="submission" date="2016-03" db="EMBL/GenBank/DDBJ databases">
        <title>Genome sequencing of Devosia sp. S37.</title>
        <authorList>
            <person name="Mohd Nor M."/>
        </authorList>
    </citation>
    <scope>NUCLEOTIDE SEQUENCE [LARGE SCALE GENOMIC DNA]</scope>
    <source>
        <strain evidence="2 3">S37</strain>
    </source>
</reference>
<dbReference type="STRING" id="1770058.A3840_09420"/>